<evidence type="ECO:0000256" key="6">
    <source>
        <dbReference type="ARBA" id="ARBA00023268"/>
    </source>
</evidence>
<dbReference type="RefSeq" id="WP_111335022.1">
    <property type="nucleotide sequence ID" value="NZ_CP030032.1"/>
</dbReference>
<evidence type="ECO:0000256" key="4">
    <source>
        <dbReference type="ARBA" id="ARBA00022840"/>
    </source>
</evidence>
<dbReference type="GO" id="GO:0005524">
    <property type="term" value="F:ATP binding"/>
    <property type="evidence" value="ECO:0007669"/>
    <property type="project" value="UniProtKB-KW"/>
</dbReference>
<dbReference type="Gene3D" id="3.30.460.10">
    <property type="entry name" value="Beta Polymerase, domain 2"/>
    <property type="match status" value="2"/>
</dbReference>
<dbReference type="OrthoDB" id="9759366at2"/>
<dbReference type="KEGG" id="bsed:DN745_11575"/>
<evidence type="ECO:0000313" key="9">
    <source>
        <dbReference type="Proteomes" id="UP000249799"/>
    </source>
</evidence>
<dbReference type="Proteomes" id="UP000249799">
    <property type="component" value="Chromosome"/>
</dbReference>
<dbReference type="Pfam" id="PF08335">
    <property type="entry name" value="GlnD_UR_UTase"/>
    <property type="match status" value="2"/>
</dbReference>
<keyword evidence="4" id="KW-0067">ATP-binding</keyword>
<evidence type="ECO:0000256" key="2">
    <source>
        <dbReference type="ARBA" id="ARBA00022695"/>
    </source>
</evidence>
<keyword evidence="6" id="KW-0511">Multifunctional enzyme</keyword>
<organism evidence="8 9">
    <name type="scientific">Bradymonas sediminis</name>
    <dbReference type="NCBI Taxonomy" id="1548548"/>
    <lineage>
        <taxon>Bacteria</taxon>
        <taxon>Deltaproteobacteria</taxon>
        <taxon>Bradymonadales</taxon>
        <taxon>Bradymonadaceae</taxon>
        <taxon>Bradymonas</taxon>
    </lineage>
</organism>
<accession>A0A2Z4FMM6</accession>
<dbReference type="GO" id="GO:0000820">
    <property type="term" value="P:regulation of glutamine family amino acid metabolic process"/>
    <property type="evidence" value="ECO:0007669"/>
    <property type="project" value="TreeGrafter"/>
</dbReference>
<dbReference type="Gene3D" id="1.20.120.330">
    <property type="entry name" value="Nucleotidyltransferases domain 2"/>
    <property type="match status" value="2"/>
</dbReference>
<dbReference type="Pfam" id="PF03710">
    <property type="entry name" value="GlnE"/>
    <property type="match status" value="2"/>
</dbReference>
<keyword evidence="2" id="KW-0548">Nucleotidyltransferase</keyword>
<keyword evidence="1" id="KW-0808">Transferase</keyword>
<dbReference type="InterPro" id="IPR023057">
    <property type="entry name" value="GlnE"/>
</dbReference>
<dbReference type="CDD" id="cd05401">
    <property type="entry name" value="NT_GlnE_GlnD_like"/>
    <property type="match status" value="2"/>
</dbReference>
<evidence type="ECO:0000256" key="5">
    <source>
        <dbReference type="ARBA" id="ARBA00022842"/>
    </source>
</evidence>
<evidence type="ECO:0000256" key="1">
    <source>
        <dbReference type="ARBA" id="ARBA00022679"/>
    </source>
</evidence>
<dbReference type="AlphaFoldDB" id="A0A2Z4FMM6"/>
<reference evidence="8 9" key="1">
    <citation type="submission" date="2018-06" db="EMBL/GenBank/DDBJ databases">
        <title>Lujinxingia sediminis gen. nov. sp. nov., a new facultative anaerobic member of the class Deltaproteobacteria, and proposal of Lujinxingaceae fam. nov.</title>
        <authorList>
            <person name="Guo L.-Y."/>
            <person name="Li C.-M."/>
            <person name="Wang S."/>
            <person name="Du Z.-J."/>
        </authorList>
    </citation>
    <scope>NUCLEOTIDE SEQUENCE [LARGE SCALE GENOMIC DNA]</scope>
    <source>
        <strain evidence="8 9">FA350</strain>
    </source>
</reference>
<feature type="compositionally biased region" description="Basic residues" evidence="7">
    <location>
        <begin position="393"/>
        <end position="409"/>
    </location>
</feature>
<keyword evidence="3" id="KW-0547">Nucleotide-binding</keyword>
<dbReference type="GO" id="GO:0005829">
    <property type="term" value="C:cytosol"/>
    <property type="evidence" value="ECO:0007669"/>
    <property type="project" value="TreeGrafter"/>
</dbReference>
<keyword evidence="5" id="KW-0460">Magnesium</keyword>
<gene>
    <name evidence="8" type="ORF">DN745_11575</name>
</gene>
<evidence type="ECO:0000256" key="7">
    <source>
        <dbReference type="SAM" id="MobiDB-lite"/>
    </source>
</evidence>
<sequence>MNFNAIAQEYLPALRARTDTPERVDTLLTRLNLGVREGRFALAQVAEILAGVLQVADPADTLLYLLQFSEEEGGARRLAAPGALGVFIILAGQGEHPAHLLQRHPDDLLYLAEGHLNQQRNYVGRGLESLLDELNARIDAGVADGRALEEVAFAELRRLKRRESLRIYLREVENASSVRQTAAEIANLAQACLEVACVQGARLLGRPELVEHFCVLGMGKLGGTELNFSSDVDLIYICSNWICTDPAALDEGLKSKIDQLGRWVTRAMSEATDEGYVFRVDLRLRPDGNKGGLVNSVGAMVNYYLNWGSTWERSALIKARAVGGNHALADALFEELEPFMFRRYLDFKVIDELRSMKEKIDRNAHVSAIVGLKEQEVLPQLEPTRPVSALQSRMRKKLGRTGALRRSRAGKVLAKEVRPEPSAGSNGGNSGAKAPTPSEPAEADQRRDARDASPFGWDVKIGVGGIREIEFFVQALQLIHCGTRESLRVRGTLEALDRLLYVGLITHEDHRCLADAYDLFRRVEHRIQMESDRQSHRLPADVDGFQRLAQRMLMDEDALRSALTYSREKVAVIFERLFRDSAKTSREPTVRESRPSELVTVMGVSPERLFDPVVLDSLVALGFRRPRQVAGQVQVLREQNYGPFGLRAGTEQSQLGRYLLQACASAPDPDQALSNWARLSAIIGDRPSFYGMLFENPHATRLLVHVLGSSEFLASIILREPNIIDYLLGSSTVAVVRERDEMADELARRLSGIKDPSHRLGRVRRFHQEEVLRIALHEVAGACEIEVSVRQLSMLAEVLIDAVLGEVYANLCEGLEGDRPVPPLEELGFVVLAMGKLGGREISIGSDLDIVFIYEPDDTLGFDPSFYMRLAQRLVRNLSSVSAQGKMYEVDTRLRPSGSQGTLVVSLDAFREYHAMHADLWERQAMVRARALTGPPGLRRRLMALRQKIAFESENPADLARAMFEMRRRISREFGSAGTSFDIKFDAGGMVDVEFLTQYLQLYYGRRVSNIDGAEAGRAEVDSVAQRLGEGVVFGPRSQNTMHALAGFAEAVEREEISLGIDCLQLLEDYRMLRRVEARLRMSDLRASNQLPTEVEELNILARRLGFQGGSAGEQLRTELDVLAERVSLALEAVLGQSP</sequence>
<dbReference type="GO" id="GO:0008882">
    <property type="term" value="F:[glutamate-ammonia-ligase] adenylyltransferase activity"/>
    <property type="evidence" value="ECO:0007669"/>
    <property type="project" value="InterPro"/>
</dbReference>
<dbReference type="Gene3D" id="1.20.120.1510">
    <property type="match status" value="1"/>
</dbReference>
<dbReference type="SUPFAM" id="SSF81301">
    <property type="entry name" value="Nucleotidyltransferase"/>
    <property type="match status" value="2"/>
</dbReference>
<dbReference type="InterPro" id="IPR013546">
    <property type="entry name" value="PII_UdlTrfase/GS_AdlTrfase"/>
</dbReference>
<proteinExistence type="predicted"/>
<keyword evidence="9" id="KW-1185">Reference proteome</keyword>
<name>A0A2Z4FMM6_9DELT</name>
<feature type="region of interest" description="Disordered" evidence="7">
    <location>
        <begin position="383"/>
        <end position="450"/>
    </location>
</feature>
<protein>
    <submittedName>
        <fullName evidence="8">Uncharacterized protein</fullName>
    </submittedName>
</protein>
<dbReference type="InterPro" id="IPR005190">
    <property type="entry name" value="GlnE_rpt_dom"/>
</dbReference>
<evidence type="ECO:0000313" key="8">
    <source>
        <dbReference type="EMBL" id="AWV89944.1"/>
    </source>
</evidence>
<dbReference type="SUPFAM" id="SSF81593">
    <property type="entry name" value="Nucleotidyltransferase substrate binding subunit/domain"/>
    <property type="match status" value="3"/>
</dbReference>
<dbReference type="PANTHER" id="PTHR30621">
    <property type="entry name" value="GLUTAMINE SYNTHETASE ADENYLYLTRANSFERASE"/>
    <property type="match status" value="1"/>
</dbReference>
<evidence type="ECO:0000256" key="3">
    <source>
        <dbReference type="ARBA" id="ARBA00022741"/>
    </source>
</evidence>
<dbReference type="EMBL" id="CP030032">
    <property type="protein sequence ID" value="AWV89944.1"/>
    <property type="molecule type" value="Genomic_DNA"/>
</dbReference>
<dbReference type="PANTHER" id="PTHR30621:SF0">
    <property type="entry name" value="BIFUNCTIONAL GLUTAMINE SYNTHETASE ADENYLYLTRANSFERASE_ADENYLYL-REMOVING ENZYME"/>
    <property type="match status" value="1"/>
</dbReference>
<dbReference type="InterPro" id="IPR043519">
    <property type="entry name" value="NT_sf"/>
</dbReference>